<dbReference type="EMBL" id="JACJTU010000005">
    <property type="protein sequence ID" value="MBD2733741.1"/>
    <property type="molecule type" value="Genomic_DNA"/>
</dbReference>
<comment type="caution">
    <text evidence="2">The sequence shown here is derived from an EMBL/GenBank/DDBJ whole genome shotgun (WGS) entry which is preliminary data.</text>
</comment>
<protein>
    <submittedName>
        <fullName evidence="2">DUF2949 domain-containing protein</fullName>
    </submittedName>
</protein>
<dbReference type="Pfam" id="PF11165">
    <property type="entry name" value="DUF2949"/>
    <property type="match status" value="1"/>
</dbReference>
<evidence type="ECO:0000313" key="3">
    <source>
        <dbReference type="Proteomes" id="UP000637383"/>
    </source>
</evidence>
<accession>A0ABR8K4N1</accession>
<proteinExistence type="predicted"/>
<feature type="region of interest" description="Disordered" evidence="1">
    <location>
        <begin position="81"/>
        <end position="112"/>
    </location>
</feature>
<organism evidence="2 3">
    <name type="scientific">Nostoc paludosum FACHB-159</name>
    <dbReference type="NCBI Taxonomy" id="2692908"/>
    <lineage>
        <taxon>Bacteria</taxon>
        <taxon>Bacillati</taxon>
        <taxon>Cyanobacteriota</taxon>
        <taxon>Cyanophyceae</taxon>
        <taxon>Nostocales</taxon>
        <taxon>Nostocaceae</taxon>
        <taxon>Nostoc</taxon>
    </lineage>
</organism>
<reference evidence="2 3" key="1">
    <citation type="journal article" date="2020" name="ISME J.">
        <title>Comparative genomics reveals insights into cyanobacterial evolution and habitat adaptation.</title>
        <authorList>
            <person name="Chen M.Y."/>
            <person name="Teng W.K."/>
            <person name="Zhao L."/>
            <person name="Hu C.X."/>
            <person name="Zhou Y.K."/>
            <person name="Han B.P."/>
            <person name="Song L.R."/>
            <person name="Shu W.S."/>
        </authorList>
    </citation>
    <scope>NUCLEOTIDE SEQUENCE [LARGE SCALE GENOMIC DNA]</scope>
    <source>
        <strain evidence="2 3">FACHB-159</strain>
    </source>
</reference>
<name>A0ABR8K4N1_9NOSO</name>
<sequence>MKAINQLVNFLEKELAISDKAISLALQHCEQTPNFLPMTLWQYGLITLDQLAQIFDWLEEGGDWGMGRWGSVGREGGKIFSLSSHTSHPSHTSCLPNAQSPMTKRIDNTYDN</sequence>
<dbReference type="Proteomes" id="UP000637383">
    <property type="component" value="Unassembled WGS sequence"/>
</dbReference>
<dbReference type="InterPro" id="IPR021336">
    <property type="entry name" value="DUF2949"/>
</dbReference>
<keyword evidence="3" id="KW-1185">Reference proteome</keyword>
<gene>
    <name evidence="2" type="ORF">H6H03_07410</name>
</gene>
<evidence type="ECO:0000313" key="2">
    <source>
        <dbReference type="EMBL" id="MBD2733741.1"/>
    </source>
</evidence>
<evidence type="ECO:0000256" key="1">
    <source>
        <dbReference type="SAM" id="MobiDB-lite"/>
    </source>
</evidence>
<feature type="compositionally biased region" description="Low complexity" evidence="1">
    <location>
        <begin position="81"/>
        <end position="96"/>
    </location>
</feature>